<dbReference type="Proteomes" id="UP000195981">
    <property type="component" value="Unassembled WGS sequence"/>
</dbReference>
<organism evidence="10 11">
    <name type="scientific">Brachybacterium nesterenkovii</name>
    <dbReference type="NCBI Taxonomy" id="47847"/>
    <lineage>
        <taxon>Bacteria</taxon>
        <taxon>Bacillati</taxon>
        <taxon>Actinomycetota</taxon>
        <taxon>Actinomycetes</taxon>
        <taxon>Micrococcales</taxon>
        <taxon>Dermabacteraceae</taxon>
        <taxon>Brachybacterium</taxon>
    </lineage>
</organism>
<evidence type="ECO:0000256" key="3">
    <source>
        <dbReference type="ARBA" id="ARBA00022741"/>
    </source>
</evidence>
<dbReference type="EMBL" id="FWFG01000039">
    <property type="protein sequence ID" value="SLM89884.1"/>
    <property type="molecule type" value="Genomic_DNA"/>
</dbReference>
<accession>A0A1X6WWL8</accession>
<dbReference type="GO" id="GO:0005737">
    <property type="term" value="C:cytoplasm"/>
    <property type="evidence" value="ECO:0007669"/>
    <property type="project" value="TreeGrafter"/>
</dbReference>
<feature type="binding site" evidence="7">
    <location>
        <position position="175"/>
    </location>
    <ligand>
        <name>substrate</name>
    </ligand>
</feature>
<feature type="binding site" evidence="7">
    <location>
        <position position="59"/>
    </location>
    <ligand>
        <name>substrate</name>
    </ligand>
</feature>
<dbReference type="GO" id="GO:0004136">
    <property type="term" value="F:deoxyadenosine kinase activity"/>
    <property type="evidence" value="ECO:0007669"/>
    <property type="project" value="UniProtKB-EC"/>
</dbReference>
<keyword evidence="3 8" id="KW-0547">Nucleotide-binding</keyword>
<evidence type="ECO:0000256" key="4">
    <source>
        <dbReference type="ARBA" id="ARBA00022777"/>
    </source>
</evidence>
<evidence type="ECO:0000256" key="8">
    <source>
        <dbReference type="PIRSR" id="PIRSR000705-3"/>
    </source>
</evidence>
<feature type="binding site" evidence="7">
    <location>
        <position position="107"/>
    </location>
    <ligand>
        <name>substrate</name>
    </ligand>
</feature>
<dbReference type="PANTHER" id="PTHR10513">
    <property type="entry name" value="DEOXYNUCLEOSIDE KINASE"/>
    <property type="match status" value="1"/>
</dbReference>
<dbReference type="SUPFAM" id="SSF52540">
    <property type="entry name" value="P-loop containing nucleoside triphosphate hydrolases"/>
    <property type="match status" value="1"/>
</dbReference>
<dbReference type="AlphaFoldDB" id="A0A1X6WWL8"/>
<feature type="binding site" evidence="8">
    <location>
        <begin position="166"/>
        <end position="170"/>
    </location>
    <ligand>
        <name>ATP</name>
        <dbReference type="ChEBI" id="CHEBI:30616"/>
    </ligand>
</feature>
<dbReference type="GO" id="GO:0004138">
    <property type="term" value="F:deoxyguanosine kinase activity"/>
    <property type="evidence" value="ECO:0007669"/>
    <property type="project" value="UniProtKB-EC"/>
</dbReference>
<evidence type="ECO:0000256" key="6">
    <source>
        <dbReference type="PIRSR" id="PIRSR000705-1"/>
    </source>
</evidence>
<gene>
    <name evidence="10" type="ORF">FM110_04280</name>
</gene>
<feature type="binding site" evidence="7">
    <location>
        <position position="82"/>
    </location>
    <ligand>
        <name>substrate</name>
    </ligand>
</feature>
<evidence type="ECO:0000256" key="1">
    <source>
        <dbReference type="ARBA" id="ARBA00007420"/>
    </source>
</evidence>
<evidence type="ECO:0000256" key="7">
    <source>
        <dbReference type="PIRSR" id="PIRSR000705-2"/>
    </source>
</evidence>
<dbReference type="Gene3D" id="3.40.50.300">
    <property type="entry name" value="P-loop containing nucleotide triphosphate hydrolases"/>
    <property type="match status" value="1"/>
</dbReference>
<evidence type="ECO:0000313" key="11">
    <source>
        <dbReference type="Proteomes" id="UP000195981"/>
    </source>
</evidence>
<feature type="domain" description="Deoxynucleoside kinase" evidence="9">
    <location>
        <begin position="31"/>
        <end position="228"/>
    </location>
</feature>
<proteinExistence type="inferred from homology"/>
<evidence type="ECO:0000256" key="5">
    <source>
        <dbReference type="ARBA" id="ARBA00022840"/>
    </source>
</evidence>
<feature type="binding site" evidence="8">
    <location>
        <begin position="35"/>
        <end position="43"/>
    </location>
    <ligand>
        <name>ATP</name>
        <dbReference type="ChEBI" id="CHEBI:30616"/>
    </ligand>
</feature>
<sequence>MTERIRQRSMAPRSMDPHAMGEAAIPRDAIITIAGTVGIGKSTLTAALAERLGFRTSFENVEENPYLERFYADFERWSFHLQIFFLAERFREHKRMFEHGGGFVQDRSIYEDVDIFAAMHAEQGTMSPEDHRTYSDLFRAMVMTPYFAPPDVLIHLTSDLDGVLERIERRGRAMEVETDTAYWRALHERYESWISTFSACPVVRVDVSEYDLDEGPQTLDPLIATISRTIATHRAADPRRR</sequence>
<feature type="binding site" evidence="7">
    <location>
        <position position="112"/>
    </location>
    <ligand>
        <name>substrate</name>
    </ligand>
</feature>
<feature type="binding site" evidence="7">
    <location>
        <position position="71"/>
    </location>
    <ligand>
        <name>substrate</name>
    </ligand>
</feature>
<evidence type="ECO:0000259" key="9">
    <source>
        <dbReference type="Pfam" id="PF01712"/>
    </source>
</evidence>
<dbReference type="GO" id="GO:0005524">
    <property type="term" value="F:ATP binding"/>
    <property type="evidence" value="ECO:0007669"/>
    <property type="project" value="UniProtKB-KW"/>
</dbReference>
<evidence type="ECO:0000256" key="2">
    <source>
        <dbReference type="ARBA" id="ARBA00022679"/>
    </source>
</evidence>
<dbReference type="PANTHER" id="PTHR10513:SF35">
    <property type="entry name" value="DEOXYADENOSINE KINASE"/>
    <property type="match status" value="1"/>
</dbReference>
<reference evidence="10 11" key="1">
    <citation type="submission" date="2017-02" db="EMBL/GenBank/DDBJ databases">
        <authorList>
            <person name="Peterson S.W."/>
        </authorList>
    </citation>
    <scope>NUCLEOTIDE SEQUENCE [LARGE SCALE GENOMIC DNA]</scope>
    <source>
        <strain evidence="10 11">CIP104813</strain>
    </source>
</reference>
<dbReference type="EC" id="2.7.1.113" evidence="10"/>
<name>A0A1X6WWL8_9MICO</name>
<dbReference type="CDD" id="cd01673">
    <property type="entry name" value="dNK"/>
    <property type="match status" value="1"/>
</dbReference>
<dbReference type="Pfam" id="PF01712">
    <property type="entry name" value="dNK"/>
    <property type="match status" value="1"/>
</dbReference>
<comment type="similarity">
    <text evidence="1">Belongs to the DCK/DGK family.</text>
</comment>
<keyword evidence="5 8" id="KW-0067">ATP-binding</keyword>
<protein>
    <submittedName>
        <fullName evidence="10">Deoxyadenosine kinase / Deoxyguanosine kinase</fullName>
        <ecNumber evidence="10">2.7.1.113</ecNumber>
        <ecNumber evidence="10">2.7.1.76</ecNumber>
    </submittedName>
</protein>
<dbReference type="PIRSF" id="PIRSF000705">
    <property type="entry name" value="DNK"/>
    <property type="match status" value="1"/>
</dbReference>
<dbReference type="EC" id="2.7.1.76" evidence="10"/>
<keyword evidence="2 10" id="KW-0808">Transferase</keyword>
<dbReference type="InterPro" id="IPR050566">
    <property type="entry name" value="Deoxyribonucleoside_kinase"/>
</dbReference>
<dbReference type="FunFam" id="3.40.50.300:FF:000659">
    <property type="entry name" value="Deoxyguanosine kinase"/>
    <property type="match status" value="1"/>
</dbReference>
<dbReference type="InterPro" id="IPR002624">
    <property type="entry name" value="DCK/DGK"/>
</dbReference>
<keyword evidence="4 10" id="KW-0418">Kinase</keyword>
<keyword evidence="11" id="KW-1185">Reference proteome</keyword>
<feature type="active site" description="Proton acceptor" evidence="6">
    <location>
        <position position="106"/>
    </location>
</feature>
<evidence type="ECO:0000313" key="10">
    <source>
        <dbReference type="EMBL" id="SLM89884.1"/>
    </source>
</evidence>
<dbReference type="InterPro" id="IPR027417">
    <property type="entry name" value="P-loop_NTPase"/>
</dbReference>
<dbReference type="InterPro" id="IPR031314">
    <property type="entry name" value="DNK_dom"/>
</dbReference>